<keyword evidence="3" id="KW-1185">Reference proteome</keyword>
<dbReference type="Pfam" id="PF12697">
    <property type="entry name" value="Abhydrolase_6"/>
    <property type="match status" value="1"/>
</dbReference>
<evidence type="ECO:0000259" key="1">
    <source>
        <dbReference type="Pfam" id="PF12697"/>
    </source>
</evidence>
<dbReference type="SUPFAM" id="SSF53474">
    <property type="entry name" value="alpha/beta-Hydrolases"/>
    <property type="match status" value="1"/>
</dbReference>
<sequence>MHKILLILVQTMSRLIFLFLLQTTLSFAQIPPYPPADQVARDFKALLQRPVTNPRPSFTVTYTDSMNIERGTIYTEATEKMPVVIYKPITKGQTRFPTVVFLHGTGGNKEIGEVRAVLLPLVKAGFMAVAIDARYHGERVPGGALGSKEYVEAAYQAFKNNNAQQHQYPFLYDTAYDLTRLVDYLATRADVDSTRIGMGGISMGGIETYMAAAIEPRIKVVVVGIAAQSFKWILDNNQWQGRTGTIADAHKKASVDIGDKDINTKNVKAVWEKIIPGVTDEFDCPSLLRLIAPRPLLILSKDKDPNNPYGGAQIAFASATNAYKTQKALNNLSILVQPNLGHVFNATDTWLSVEWFRRWLFK</sequence>
<evidence type="ECO:0000313" key="3">
    <source>
        <dbReference type="Proteomes" id="UP000242687"/>
    </source>
</evidence>
<dbReference type="PANTHER" id="PTHR47381">
    <property type="entry name" value="ALPHA/BETA-HYDROLASES SUPERFAMILY PROTEIN"/>
    <property type="match status" value="1"/>
</dbReference>
<gene>
    <name evidence="2" type="ORF">CLV57_0809</name>
</gene>
<accession>A0A2H9VSM4</accession>
<dbReference type="Proteomes" id="UP000242687">
    <property type="component" value="Unassembled WGS sequence"/>
</dbReference>
<protein>
    <submittedName>
        <fullName evidence="2">Acetyl xylan esterase AXE1</fullName>
    </submittedName>
</protein>
<feature type="domain" description="AB hydrolase-1" evidence="1">
    <location>
        <begin position="99"/>
        <end position="344"/>
    </location>
</feature>
<evidence type="ECO:0000313" key="2">
    <source>
        <dbReference type="EMBL" id="PJJ83814.1"/>
    </source>
</evidence>
<dbReference type="InterPro" id="IPR029058">
    <property type="entry name" value="AB_hydrolase_fold"/>
</dbReference>
<proteinExistence type="predicted"/>
<dbReference type="AlphaFoldDB" id="A0A2H9VSM4"/>
<dbReference type="EMBL" id="PGFJ01000001">
    <property type="protein sequence ID" value="PJJ83814.1"/>
    <property type="molecule type" value="Genomic_DNA"/>
</dbReference>
<name>A0A2H9VSM4_9SPHI</name>
<comment type="caution">
    <text evidence="2">The sequence shown here is derived from an EMBL/GenBank/DDBJ whole genome shotgun (WGS) entry which is preliminary data.</text>
</comment>
<dbReference type="InterPro" id="IPR000073">
    <property type="entry name" value="AB_hydrolase_1"/>
</dbReference>
<dbReference type="Gene3D" id="3.40.50.1820">
    <property type="entry name" value="alpha/beta hydrolase"/>
    <property type="match status" value="1"/>
</dbReference>
<reference evidence="2 3" key="1">
    <citation type="submission" date="2017-11" db="EMBL/GenBank/DDBJ databases">
        <title>Genomic Encyclopedia of Archaeal and Bacterial Type Strains, Phase II (KMG-II): From Individual Species to Whole Genera.</title>
        <authorList>
            <person name="Goeker M."/>
        </authorList>
    </citation>
    <scope>NUCLEOTIDE SEQUENCE [LARGE SCALE GENOMIC DNA]</scope>
    <source>
        <strain evidence="2 3">DSM 28175</strain>
    </source>
</reference>
<dbReference type="PANTHER" id="PTHR47381:SF3">
    <property type="entry name" value="ALPHA_BETA-HYDROLASES SUPERFAMILY PROTEIN"/>
    <property type="match status" value="1"/>
</dbReference>
<organism evidence="2 3">
    <name type="scientific">Mucilaginibacter auburnensis</name>
    <dbReference type="NCBI Taxonomy" id="1457233"/>
    <lineage>
        <taxon>Bacteria</taxon>
        <taxon>Pseudomonadati</taxon>
        <taxon>Bacteroidota</taxon>
        <taxon>Sphingobacteriia</taxon>
        <taxon>Sphingobacteriales</taxon>
        <taxon>Sphingobacteriaceae</taxon>
        <taxon>Mucilaginibacter</taxon>
    </lineage>
</organism>